<dbReference type="GO" id="GO:0004803">
    <property type="term" value="F:transposase activity"/>
    <property type="evidence" value="ECO:0007669"/>
    <property type="project" value="InterPro"/>
</dbReference>
<dbReference type="SUPFAM" id="SSF48295">
    <property type="entry name" value="TrpR-like"/>
    <property type="match status" value="1"/>
</dbReference>
<dbReference type="PANTHER" id="PTHR34322:SF2">
    <property type="entry name" value="TRANSPOSASE IS200-LIKE DOMAIN-CONTAINING PROTEIN"/>
    <property type="match status" value="1"/>
</dbReference>
<dbReference type="InterPro" id="IPR036515">
    <property type="entry name" value="Transposase_17_sf"/>
</dbReference>
<dbReference type="InterPro" id="IPR002686">
    <property type="entry name" value="Transposase_17"/>
</dbReference>
<evidence type="ECO:0000313" key="3">
    <source>
        <dbReference type="Proteomes" id="UP000182146"/>
    </source>
</evidence>
<gene>
    <name evidence="2" type="ORF">SAMN05660860_00663</name>
</gene>
<organism evidence="2 3">
    <name type="scientific">Geoalkalibacter ferrihydriticus</name>
    <dbReference type="NCBI Taxonomy" id="392333"/>
    <lineage>
        <taxon>Bacteria</taxon>
        <taxon>Pseudomonadati</taxon>
        <taxon>Thermodesulfobacteriota</taxon>
        <taxon>Desulfuromonadia</taxon>
        <taxon>Desulfuromonadales</taxon>
        <taxon>Geoalkalibacteraceae</taxon>
        <taxon>Geoalkalibacter</taxon>
    </lineage>
</organism>
<reference evidence="2 3" key="1">
    <citation type="submission" date="2016-10" db="EMBL/GenBank/DDBJ databases">
        <authorList>
            <person name="de Groot N.N."/>
        </authorList>
    </citation>
    <scope>NUCLEOTIDE SEQUENCE [LARGE SCALE GENOMIC DNA]</scope>
    <source>
        <strain evidence="2 3">DSM 17813</strain>
    </source>
</reference>
<evidence type="ECO:0000313" key="2">
    <source>
        <dbReference type="EMBL" id="SDL45133.1"/>
    </source>
</evidence>
<dbReference type="GO" id="GO:0043565">
    <property type="term" value="F:sequence-specific DNA binding"/>
    <property type="evidence" value="ECO:0007669"/>
    <property type="project" value="InterPro"/>
</dbReference>
<sequence length="313" mass="36425">MCRGNERREIFRNDHDRMAFLRFLAQSREIYTVNIHAYVLMADHFHLLVETPLGNLSEFMRRFNITYTGYFNRRHKRVGHLYQGRYKSLLVEKNAYLSMVSRYIHLNPVRIKSLEDVSVPKKIEQLRAYPWSSLPGYLETDKRQSMITYALVLAEFGGETHQGRDSYRKQIHSDIAEDLDVQSLVFGQSILGSENFIDKITKEHPGTGQEREQPAVRHINQYRNQGVILAEIEKETGRNLDDLKREKGDLRRVAMDLLYRHGGLKGPAIGELFGLDYSAVSQERKRLRVKLGADSEICRLVDNLEERLSTLKI</sequence>
<accession>A0A1G9K7A0</accession>
<dbReference type="Gene3D" id="1.10.1750.10">
    <property type="match status" value="1"/>
</dbReference>
<dbReference type="STRING" id="392333.SAMN05660860_00663"/>
<dbReference type="SMART" id="SM01321">
    <property type="entry name" value="Y1_Tnp"/>
    <property type="match status" value="1"/>
</dbReference>
<dbReference type="SUPFAM" id="SSF143422">
    <property type="entry name" value="Transposase IS200-like"/>
    <property type="match status" value="1"/>
</dbReference>
<proteinExistence type="predicted"/>
<feature type="domain" description="Transposase IS200-like" evidence="1">
    <location>
        <begin position="1"/>
        <end position="107"/>
    </location>
</feature>
<dbReference type="PANTHER" id="PTHR34322">
    <property type="entry name" value="TRANSPOSASE, Y1_TNP DOMAIN-CONTAINING"/>
    <property type="match status" value="1"/>
</dbReference>
<dbReference type="EMBL" id="FNGU01000001">
    <property type="protein sequence ID" value="SDL45133.1"/>
    <property type="molecule type" value="Genomic_DNA"/>
</dbReference>
<dbReference type="RefSeq" id="WP_074669464.1">
    <property type="nucleotide sequence ID" value="NZ_FNGU01000001.1"/>
</dbReference>
<dbReference type="Proteomes" id="UP000182146">
    <property type="component" value="Unassembled WGS sequence"/>
</dbReference>
<dbReference type="AlphaFoldDB" id="A0A1G9K7A0"/>
<protein>
    <submittedName>
        <fullName evidence="2">REP element-mobilizing transposase RayT</fullName>
    </submittedName>
</protein>
<dbReference type="Gene3D" id="3.30.70.1290">
    <property type="entry name" value="Transposase IS200-like"/>
    <property type="match status" value="1"/>
</dbReference>
<dbReference type="GO" id="GO:0006313">
    <property type="term" value="P:DNA transposition"/>
    <property type="evidence" value="ECO:0007669"/>
    <property type="project" value="InterPro"/>
</dbReference>
<dbReference type="Pfam" id="PF01797">
    <property type="entry name" value="Y1_Tnp"/>
    <property type="match status" value="1"/>
</dbReference>
<dbReference type="InterPro" id="IPR010921">
    <property type="entry name" value="Trp_repressor/repl_initiator"/>
</dbReference>
<name>A0A1G9K7A0_9BACT</name>
<evidence type="ECO:0000259" key="1">
    <source>
        <dbReference type="SMART" id="SM01321"/>
    </source>
</evidence>